<evidence type="ECO:0000313" key="3">
    <source>
        <dbReference type="EMBL" id="NIH53009.1"/>
    </source>
</evidence>
<name>A0A7X5QZP8_9MICO</name>
<reference evidence="3 4" key="1">
    <citation type="submission" date="2020-02" db="EMBL/GenBank/DDBJ databases">
        <title>Sequencing the genomes of 1000 actinobacteria strains.</title>
        <authorList>
            <person name="Klenk H.-P."/>
        </authorList>
    </citation>
    <scope>NUCLEOTIDE SEQUENCE [LARGE SCALE GENOMIC DNA]</scope>
    <source>
        <strain evidence="3 4">DSM 27960</strain>
    </source>
</reference>
<proteinExistence type="predicted"/>
<comment type="caution">
    <text evidence="3">The sequence shown here is derived from an EMBL/GenBank/DDBJ whole genome shotgun (WGS) entry which is preliminary data.</text>
</comment>
<feature type="domain" description="DUF1990" evidence="2">
    <location>
        <begin position="124"/>
        <end position="202"/>
    </location>
</feature>
<dbReference type="Proteomes" id="UP000541033">
    <property type="component" value="Unassembled WGS sequence"/>
</dbReference>
<keyword evidence="4" id="KW-1185">Reference proteome</keyword>
<evidence type="ECO:0000259" key="2">
    <source>
        <dbReference type="Pfam" id="PF09348"/>
    </source>
</evidence>
<dbReference type="RefSeq" id="WP_167148278.1">
    <property type="nucleotide sequence ID" value="NZ_JAAMOX010000001.1"/>
</dbReference>
<accession>A0A7X5QZP8</accession>
<protein>
    <submittedName>
        <fullName evidence="3">Uncharacterized protein (UPF0548 family)</fullName>
    </submittedName>
</protein>
<gene>
    <name evidence="3" type="ORF">FHX76_000877</name>
</gene>
<feature type="region of interest" description="Disordered" evidence="1">
    <location>
        <begin position="219"/>
        <end position="280"/>
    </location>
</feature>
<dbReference type="InterPro" id="IPR018960">
    <property type="entry name" value="DUF1990"/>
</dbReference>
<dbReference type="Pfam" id="PF09348">
    <property type="entry name" value="DUF1990"/>
    <property type="match status" value="1"/>
</dbReference>
<dbReference type="EMBL" id="JAAMOX010000001">
    <property type="protein sequence ID" value="NIH53009.1"/>
    <property type="molecule type" value="Genomic_DNA"/>
</dbReference>
<sequence length="280" mass="29860">MARRRSTHDELPVTYGAVGASRDPDIMRFPPAGSTPSEDAVRLGSGFERFRLASTTLMTWGAQRAAGADVSDIEAGTGTQYAGVLFDDDGHPLAIAEREEQLFSAEGVSFITAGQSATLTWGSDARRVRVVYVVSEPRQVGFAYGTMDDSGPVGEELYTVQHRDDDSVWAVYRGFHEMTKSLWKNPLRAGAVRGAQDRARQQLRALLPVQTVLAAAEIETEDDGTGSSNIVATSSETATSPEPIVVPLEAEAVESLPTDGPTTSEEPAAGDSPADSNDAR</sequence>
<evidence type="ECO:0000256" key="1">
    <source>
        <dbReference type="SAM" id="MobiDB-lite"/>
    </source>
</evidence>
<evidence type="ECO:0000313" key="4">
    <source>
        <dbReference type="Proteomes" id="UP000541033"/>
    </source>
</evidence>
<organism evidence="3 4">
    <name type="scientific">Lysinibacter cavernae</name>
    <dbReference type="NCBI Taxonomy" id="1640652"/>
    <lineage>
        <taxon>Bacteria</taxon>
        <taxon>Bacillati</taxon>
        <taxon>Actinomycetota</taxon>
        <taxon>Actinomycetes</taxon>
        <taxon>Micrococcales</taxon>
        <taxon>Microbacteriaceae</taxon>
        <taxon>Lysinibacter</taxon>
    </lineage>
</organism>
<dbReference type="AlphaFoldDB" id="A0A7X5QZP8"/>
<feature type="compositionally biased region" description="Polar residues" evidence="1">
    <location>
        <begin position="225"/>
        <end position="240"/>
    </location>
</feature>